<evidence type="ECO:0000256" key="8">
    <source>
        <dbReference type="ARBA" id="ARBA00023049"/>
    </source>
</evidence>
<evidence type="ECO:0000256" key="7">
    <source>
        <dbReference type="ARBA" id="ARBA00022833"/>
    </source>
</evidence>
<proteinExistence type="inferred from homology"/>
<comment type="cofactor">
    <cofactor evidence="10">
        <name>Zn(2+)</name>
        <dbReference type="ChEBI" id="CHEBI:29105"/>
    </cofactor>
    <text evidence="10">Binds 1 zinc ion per subunit.</text>
</comment>
<dbReference type="SUPFAM" id="SSF48371">
    <property type="entry name" value="ARM repeat"/>
    <property type="match status" value="1"/>
</dbReference>
<keyword evidence="3" id="KW-0963">Cytoplasm</keyword>
<dbReference type="GO" id="GO:0005829">
    <property type="term" value="C:cytosol"/>
    <property type="evidence" value="ECO:0007669"/>
    <property type="project" value="TreeGrafter"/>
</dbReference>
<feature type="binding site" evidence="10">
    <location>
        <position position="372"/>
    </location>
    <ligand>
        <name>Zn(2+)</name>
        <dbReference type="ChEBI" id="CHEBI:29105"/>
        <note>catalytic</note>
    </ligand>
</feature>
<dbReference type="GO" id="GO:0043171">
    <property type="term" value="P:peptide catabolic process"/>
    <property type="evidence" value="ECO:0007669"/>
    <property type="project" value="TreeGrafter"/>
</dbReference>
<feature type="active site" description="Proton acceptor" evidence="9">
    <location>
        <position position="369"/>
    </location>
</feature>
<dbReference type="Pfam" id="PF17900">
    <property type="entry name" value="Peptidase_M1_N"/>
    <property type="match status" value="1"/>
</dbReference>
<keyword evidence="4" id="KW-0645">Protease</keyword>
<dbReference type="InterPro" id="IPR049980">
    <property type="entry name" value="LTA4H_cat"/>
</dbReference>
<dbReference type="SUPFAM" id="SSF55486">
    <property type="entry name" value="Metalloproteases ('zincins'), catalytic domain"/>
    <property type="match status" value="1"/>
</dbReference>
<dbReference type="CDD" id="cd09599">
    <property type="entry name" value="M1_LTA4H"/>
    <property type="match status" value="1"/>
</dbReference>
<dbReference type="PANTHER" id="PTHR45726:SF3">
    <property type="entry name" value="LEUKOTRIENE A-4 HYDROLASE"/>
    <property type="match status" value="1"/>
</dbReference>
<evidence type="ECO:0000256" key="2">
    <source>
        <dbReference type="ARBA" id="ARBA00010136"/>
    </source>
</evidence>
<protein>
    <recommendedName>
        <fullName evidence="12">Peptidase M1 leukotriene A4 hydrolase/aminopeptidase C-terminal domain-containing protein</fullName>
    </recommendedName>
</protein>
<feature type="active site" description="Proton donor" evidence="9">
    <location>
        <position position="456"/>
    </location>
</feature>
<dbReference type="InterPro" id="IPR027268">
    <property type="entry name" value="Peptidase_M4/M1_CTD_sf"/>
</dbReference>
<evidence type="ECO:0000313" key="14">
    <source>
        <dbReference type="Proteomes" id="UP001497525"/>
    </source>
</evidence>
<dbReference type="GO" id="GO:0006508">
    <property type="term" value="P:proteolysis"/>
    <property type="evidence" value="ECO:0007669"/>
    <property type="project" value="UniProtKB-KW"/>
</dbReference>
<comment type="subcellular location">
    <subcellularLocation>
        <location evidence="1">Cytoplasm</location>
    </subcellularLocation>
</comment>
<keyword evidence="5 10" id="KW-0479">Metal-binding</keyword>
<accession>A0AAV2TL66</accession>
<dbReference type="GO" id="GO:0008237">
    <property type="term" value="F:metallopeptidase activity"/>
    <property type="evidence" value="ECO:0007669"/>
    <property type="project" value="UniProtKB-KW"/>
</dbReference>
<dbReference type="PRINTS" id="PR00756">
    <property type="entry name" value="ALADIPTASE"/>
</dbReference>
<feature type="domain" description="Peptidase M1 leukotriene A4 hydrolase/aminopeptidase C-terminal" evidence="12">
    <location>
        <begin position="535"/>
        <end position="680"/>
    </location>
</feature>
<dbReference type="GO" id="GO:0004301">
    <property type="term" value="F:epoxide hydrolase activity"/>
    <property type="evidence" value="ECO:0007669"/>
    <property type="project" value="TreeGrafter"/>
</dbReference>
<dbReference type="InterPro" id="IPR034015">
    <property type="entry name" value="M1_LTA4H"/>
</dbReference>
<dbReference type="Pfam" id="PF01433">
    <property type="entry name" value="Peptidase_M1"/>
    <property type="match status" value="1"/>
</dbReference>
<dbReference type="Gene3D" id="1.25.40.320">
    <property type="entry name" value="Peptidase M1, leukotriene A4 hydrolase/aminopeptidase C-terminal domain"/>
    <property type="match status" value="1"/>
</dbReference>
<feature type="region of interest" description="Disordered" evidence="11">
    <location>
        <begin position="55"/>
        <end position="83"/>
    </location>
</feature>
<dbReference type="Gene3D" id="3.30.2010.30">
    <property type="match status" value="1"/>
</dbReference>
<evidence type="ECO:0000256" key="9">
    <source>
        <dbReference type="PIRSR" id="PIRSR634015-1"/>
    </source>
</evidence>
<dbReference type="InterPro" id="IPR015211">
    <property type="entry name" value="Peptidase_M1_C"/>
</dbReference>
<dbReference type="Gene3D" id="2.60.40.1730">
    <property type="entry name" value="tricorn interacting facor f3 domain"/>
    <property type="match status" value="1"/>
</dbReference>
<dbReference type="SUPFAM" id="SSF63737">
    <property type="entry name" value="Leukotriene A4 hydrolase N-terminal domain"/>
    <property type="match status" value="1"/>
</dbReference>
<feature type="compositionally biased region" description="Polar residues" evidence="11">
    <location>
        <begin position="55"/>
        <end position="66"/>
    </location>
</feature>
<reference evidence="13" key="1">
    <citation type="submission" date="2024-06" db="EMBL/GenBank/DDBJ databases">
        <authorList>
            <person name="Liu X."/>
            <person name="Lenzi L."/>
            <person name="Haldenby T S."/>
            <person name="Uol C."/>
        </authorList>
    </citation>
    <scope>NUCLEOTIDE SEQUENCE</scope>
</reference>
<organism evidence="13 14">
    <name type="scientific">Calicophoron daubneyi</name>
    <name type="common">Rumen fluke</name>
    <name type="synonym">Paramphistomum daubneyi</name>
    <dbReference type="NCBI Taxonomy" id="300641"/>
    <lineage>
        <taxon>Eukaryota</taxon>
        <taxon>Metazoa</taxon>
        <taxon>Spiralia</taxon>
        <taxon>Lophotrochozoa</taxon>
        <taxon>Platyhelminthes</taxon>
        <taxon>Trematoda</taxon>
        <taxon>Digenea</taxon>
        <taxon>Plagiorchiida</taxon>
        <taxon>Pronocephalata</taxon>
        <taxon>Paramphistomoidea</taxon>
        <taxon>Paramphistomidae</taxon>
        <taxon>Calicophoron</taxon>
    </lineage>
</organism>
<evidence type="ECO:0000256" key="4">
    <source>
        <dbReference type="ARBA" id="ARBA00022670"/>
    </source>
</evidence>
<keyword evidence="6" id="KW-0378">Hydrolase</keyword>
<evidence type="ECO:0000256" key="6">
    <source>
        <dbReference type="ARBA" id="ARBA00022801"/>
    </source>
</evidence>
<dbReference type="FunFam" id="1.10.390.10:FF:000003">
    <property type="entry name" value="Leukotriene A(4) hydrolase"/>
    <property type="match status" value="1"/>
</dbReference>
<name>A0AAV2TL66_CALDB</name>
<dbReference type="PANTHER" id="PTHR45726">
    <property type="entry name" value="LEUKOTRIENE A-4 HYDROLASE"/>
    <property type="match status" value="1"/>
</dbReference>
<evidence type="ECO:0000259" key="12">
    <source>
        <dbReference type="SMART" id="SM01263"/>
    </source>
</evidence>
<dbReference type="EMBL" id="CAXLJL010000367">
    <property type="protein sequence ID" value="CAL5136969.1"/>
    <property type="molecule type" value="Genomic_DNA"/>
</dbReference>
<dbReference type="Proteomes" id="UP001497525">
    <property type="component" value="Unassembled WGS sequence"/>
</dbReference>
<evidence type="ECO:0000256" key="3">
    <source>
        <dbReference type="ARBA" id="ARBA00022490"/>
    </source>
</evidence>
<comment type="caution">
    <text evidence="13">The sequence shown here is derived from an EMBL/GenBank/DDBJ whole genome shotgun (WGS) entry which is preliminary data.</text>
</comment>
<gene>
    <name evidence="13" type="ORF">CDAUBV1_LOCUS11253</name>
</gene>
<evidence type="ECO:0000256" key="11">
    <source>
        <dbReference type="SAM" id="MobiDB-lite"/>
    </source>
</evidence>
<dbReference type="InterPro" id="IPR014782">
    <property type="entry name" value="Peptidase_M1_dom"/>
</dbReference>
<dbReference type="InterPro" id="IPR038502">
    <property type="entry name" value="M1_LTA-4_hydro/amino_C_sf"/>
</dbReference>
<dbReference type="InterPro" id="IPR042097">
    <property type="entry name" value="Aminopeptidase_N-like_N_sf"/>
</dbReference>
<evidence type="ECO:0000256" key="5">
    <source>
        <dbReference type="ARBA" id="ARBA00022723"/>
    </source>
</evidence>
<evidence type="ECO:0000256" key="10">
    <source>
        <dbReference type="PIRSR" id="PIRSR634015-3"/>
    </source>
</evidence>
<dbReference type="InterPro" id="IPR016024">
    <property type="entry name" value="ARM-type_fold"/>
</dbReference>
<dbReference type="Gene3D" id="1.10.390.10">
    <property type="entry name" value="Neutral Protease Domain 2"/>
    <property type="match status" value="1"/>
</dbReference>
<feature type="binding site" evidence="10">
    <location>
        <position position="391"/>
    </location>
    <ligand>
        <name>Zn(2+)</name>
        <dbReference type="ChEBI" id="CHEBI:29105"/>
        <note>catalytic</note>
    </ligand>
</feature>
<keyword evidence="7 10" id="KW-0862">Zinc</keyword>
<dbReference type="Pfam" id="PF09127">
    <property type="entry name" value="Leuk-A4-hydro_C"/>
    <property type="match status" value="1"/>
</dbReference>
<dbReference type="GO" id="GO:0004177">
    <property type="term" value="F:aminopeptidase activity"/>
    <property type="evidence" value="ECO:0007669"/>
    <property type="project" value="TreeGrafter"/>
</dbReference>
<keyword evidence="8" id="KW-0482">Metalloprotease</keyword>
<feature type="binding site" evidence="10">
    <location>
        <position position="368"/>
    </location>
    <ligand>
        <name>Zn(2+)</name>
        <dbReference type="ChEBI" id="CHEBI:29105"/>
        <note>catalytic</note>
    </ligand>
</feature>
<sequence>MKFWVSVLEFEAKTSNFFRRLVHSRRNSDNCRERSLHLSPNATPVILCSQVSSGKTTYRSSTSSGKPTLLPKMNSPSDPSSAADATKYVTKHLSFNWTVDFRSRTVSGTVLMRIVRVLPGQENPPLVLDINGLDIRSIIIDKEEAPFKIVPQDNKYLGQRLEIVNRARTLDFSVHITYSTSSHSPALQWLEKEMTTDGQVPFMYSQCQSIQARSLFPCQDTPGIKSTFDAIVTAPKETVVVMGGIATSSPEVSPRGDNWMVYHFTQEVPIPSYLVAIACGDILSEPIGARTTVWAERSVIKRAAYELAEMEKMLCAAEDLCGPYQWKAYGVLILPPSFPYGGMENPCLTFVSPTIIAGDRSLVSVVAHEIAHSWTGNLVTNRSWEHFWLNEGHTIYLERLIMEHLHGSDERQLLLSLGYAELIDEVNTLGPESQFTKLVTHLDGVDPELTYNRIPYEKGSLFLYFLEKKFGKDKMLGWLRSYLQHFGGKSLDTPTWRDYFVKYFGQAAVGDDIQWEVWLNDCGMPPWVPKFEADSLLDPCEELIQMFQQPMSAVDAENILGRWTTISGIQHELILRKLNEKPPLSHQNLGIIDEALKLSSSGNAEIRFEWSRLCLRAHYLPALDSVFEFLHGQGRLRYTRPLYRAMYEWEEVRPTATEKFHKIHRPKMHRLTASFVQQDLHLV</sequence>
<dbReference type="SMART" id="SM01263">
    <property type="entry name" value="Leuk-A4-hydro_C"/>
    <property type="match status" value="1"/>
</dbReference>
<dbReference type="GO" id="GO:0008270">
    <property type="term" value="F:zinc ion binding"/>
    <property type="evidence" value="ECO:0007669"/>
    <property type="project" value="InterPro"/>
</dbReference>
<comment type="similarity">
    <text evidence="2">Belongs to the peptidase M1 family.</text>
</comment>
<dbReference type="InterPro" id="IPR001930">
    <property type="entry name" value="Peptidase_M1"/>
</dbReference>
<dbReference type="FunFam" id="3.30.2010.30:FF:000001">
    <property type="entry name" value="Leukotriene A(4) hydrolase"/>
    <property type="match status" value="1"/>
</dbReference>
<evidence type="ECO:0000313" key="13">
    <source>
        <dbReference type="EMBL" id="CAL5136969.1"/>
    </source>
</evidence>
<dbReference type="AlphaFoldDB" id="A0AAV2TL66"/>
<evidence type="ECO:0000256" key="1">
    <source>
        <dbReference type="ARBA" id="ARBA00004496"/>
    </source>
</evidence>
<dbReference type="InterPro" id="IPR045357">
    <property type="entry name" value="Aminopeptidase_N-like_N"/>
</dbReference>